<name>A0ABW7H4S8_9BURK</name>
<dbReference type="EMBL" id="JBIGIB010000008">
    <property type="protein sequence ID" value="MFG6469242.1"/>
    <property type="molecule type" value="Genomic_DNA"/>
</dbReference>
<dbReference type="Proteomes" id="UP001606303">
    <property type="component" value="Unassembled WGS sequence"/>
</dbReference>
<protein>
    <recommendedName>
        <fullName evidence="4">Peptidase M61 catalytic domain-containing protein</fullName>
    </recommendedName>
</protein>
<evidence type="ECO:0008006" key="4">
    <source>
        <dbReference type="Google" id="ProtNLM"/>
    </source>
</evidence>
<keyword evidence="1" id="KW-0732">Signal</keyword>
<comment type="caution">
    <text evidence="2">The sequence shown here is derived from an EMBL/GenBank/DDBJ whole genome shotgun (WGS) entry which is preliminary data.</text>
</comment>
<gene>
    <name evidence="2" type="ORF">ACG01O_21670</name>
</gene>
<keyword evidence="3" id="KW-1185">Reference proteome</keyword>
<reference evidence="2 3" key="1">
    <citation type="submission" date="2024-08" db="EMBL/GenBank/DDBJ databases">
        <authorList>
            <person name="Lu H."/>
        </authorList>
    </citation>
    <scope>NUCLEOTIDE SEQUENCE [LARGE SCALE GENOMIC DNA]</scope>
    <source>
        <strain evidence="2 3">BYS87W</strain>
    </source>
</reference>
<dbReference type="RefSeq" id="WP_394387636.1">
    <property type="nucleotide sequence ID" value="NZ_JBIGIB010000008.1"/>
</dbReference>
<evidence type="ECO:0000313" key="3">
    <source>
        <dbReference type="Proteomes" id="UP001606303"/>
    </source>
</evidence>
<feature type="chain" id="PRO_5045773668" description="Peptidase M61 catalytic domain-containing protein" evidence="1">
    <location>
        <begin position="23"/>
        <end position="573"/>
    </location>
</feature>
<organism evidence="2 3">
    <name type="scientific">Pelomonas baiyunensis</name>
    <dbReference type="NCBI Taxonomy" id="3299026"/>
    <lineage>
        <taxon>Bacteria</taxon>
        <taxon>Pseudomonadati</taxon>
        <taxon>Pseudomonadota</taxon>
        <taxon>Betaproteobacteria</taxon>
        <taxon>Burkholderiales</taxon>
        <taxon>Sphaerotilaceae</taxon>
        <taxon>Roseateles</taxon>
    </lineage>
</organism>
<evidence type="ECO:0000313" key="2">
    <source>
        <dbReference type="EMBL" id="MFG6469242.1"/>
    </source>
</evidence>
<evidence type="ECO:0000256" key="1">
    <source>
        <dbReference type="SAM" id="SignalP"/>
    </source>
</evidence>
<proteinExistence type="predicted"/>
<feature type="signal peptide" evidence="1">
    <location>
        <begin position="1"/>
        <end position="22"/>
    </location>
</feature>
<accession>A0ABW7H4S8</accession>
<sequence>MSIKLPGSIASLLLALTTQASAGELLIEQRLTDDGSLLVSYTPPPGVREVPLFNQQEVMHTVWTEMAAPLGHCASVTLKPRVTVMLAAGCRSAIFRITPRLLNRYAVNEPAFPAGRAAVMTYLGFFSAVPPGHTVRWRWVANRGARTVVAGQVSSLPIDRVLPAKQVAFAAQDDGKTQAGFDASGSHEYVWLGSAEIEQLPGGVLIHDQAVDATVRSAVRDALRRNTARLARAYGVAPAGPWTAVTSSAPGLHGFRGDVTAGRMMSLRFDPAVPQGFDIAGQVQRFVAHEVTHWWDTGIYRTDADRPWIHEGHAEWMAGLLMREAGLYSPDRWQASLETALNNCLFARSDRASATLPTGFNRDDDTYACGQTLMLLAQATRPRDAAPVDMAASLFQNTKAAVDVAAIARWADSGQSGRMHRLLLDPQQGFSSALQRDWRDVLDIQDLVAGTELPSAVRSRLGSGLMGALMTADCGRMGFWTQADHFRIESIPSCHQLRGDMRVGRIAGISPFSDPVGAWQAASSACAAGLPVALDVGPAATVSVTCPTPFPDLPIHHVLRLRPQALERLGLAP</sequence>